<keyword evidence="1" id="KW-1133">Transmembrane helix</keyword>
<keyword evidence="1" id="KW-0472">Membrane</keyword>
<sequence>MSLSVPATVAPSPKLPAGRRPRWPWWVGGFLVLLAGLALAVHFLLDPWLRRQAEQQVARRTHGHYQLQLGELHTSLWRRTLTLHHIRLRPSRQLVASDSLAVQLAAARLRVAGIGLWDLVRRRIVPIDSIVLQAPHLRLTGHLLPAPDPRPLHQRLPLDGLRIAHLGVQDARAAYRRTRQDSVAVGQARVTGQDVLLSAAGALDTQRVAYAAAWQLQAAQARAAGLAHRLRLGRLTFSTRTGQLRLDSLGVQPLVPVSARRTPGVRVSLVLPTGTLTGLRARPLSQGIFRADTLRLHRPTLALTLPAVPPPPVYEVLAGVFPRFQLSAFAVDGGQVRIAGLERAPQARQVRILGQQLRIDKAAAADPDRILYARSWEVRTGPGSVLFDAPFYRLSYQQLALSTVARSLKLSTLFLTPTMPLRELSQRKRHQMSHIRVWTPQLQATGIDWGRLTRNGYWRARELTLTRPVMRVAGDGRYPLNPKRSVVTPEQLRRLPGRFDLRRLRITGGNIWFAYRSPRSPQLGHVSITGLTGTFDNISNDPARVRVAPVAEARASAWFQQRSFVRATIRVPLLRADGRHTVTGSFGRAPFSILNPITVPGRSARFRSGTVEQVRFAFTADQQGVEGKMWARYSDLHLKLLTEHRDRGLKKVLVKAKSKLVDGLLIRNNNPRRPGQELKVGTIQSSRDRRLSVFAIWQQALISGMLHSLGVPLKIARQTSETSSAPATMPAPGTVR</sequence>
<protein>
    <recommendedName>
        <fullName evidence="4">DUF748 domain-containing protein</fullName>
    </recommendedName>
</protein>
<feature type="transmembrane region" description="Helical" evidence="1">
    <location>
        <begin position="23"/>
        <end position="45"/>
    </location>
</feature>
<evidence type="ECO:0008006" key="4">
    <source>
        <dbReference type="Google" id="ProtNLM"/>
    </source>
</evidence>
<proteinExistence type="predicted"/>
<dbReference type="RefSeq" id="WP_196956563.1">
    <property type="nucleotide sequence ID" value="NZ_JADWYK010000014.1"/>
</dbReference>
<evidence type="ECO:0000313" key="3">
    <source>
        <dbReference type="Proteomes" id="UP000601099"/>
    </source>
</evidence>
<keyword evidence="3" id="KW-1185">Reference proteome</keyword>
<evidence type="ECO:0000313" key="2">
    <source>
        <dbReference type="EMBL" id="MBG8555541.1"/>
    </source>
</evidence>
<gene>
    <name evidence="2" type="ORF">I5L79_18495</name>
</gene>
<accession>A0ABS0L5Y6</accession>
<dbReference type="EMBL" id="JADWYK010000014">
    <property type="protein sequence ID" value="MBG8555541.1"/>
    <property type="molecule type" value="Genomic_DNA"/>
</dbReference>
<name>A0ABS0L5Y6_9BACT</name>
<keyword evidence="1" id="KW-0812">Transmembrane</keyword>
<reference evidence="2 3" key="1">
    <citation type="submission" date="2020-11" db="EMBL/GenBank/DDBJ databases">
        <title>Hymenobacter sp.</title>
        <authorList>
            <person name="Kim M.K."/>
        </authorList>
    </citation>
    <scope>NUCLEOTIDE SEQUENCE [LARGE SCALE GENOMIC DNA]</scope>
    <source>
        <strain evidence="2 3">BT594</strain>
    </source>
</reference>
<comment type="caution">
    <text evidence="2">The sequence shown here is derived from an EMBL/GenBank/DDBJ whole genome shotgun (WGS) entry which is preliminary data.</text>
</comment>
<organism evidence="2 3">
    <name type="scientific">Hymenobacter guriensis</name>
    <dbReference type="NCBI Taxonomy" id="2793065"/>
    <lineage>
        <taxon>Bacteria</taxon>
        <taxon>Pseudomonadati</taxon>
        <taxon>Bacteroidota</taxon>
        <taxon>Cytophagia</taxon>
        <taxon>Cytophagales</taxon>
        <taxon>Hymenobacteraceae</taxon>
        <taxon>Hymenobacter</taxon>
    </lineage>
</organism>
<evidence type="ECO:0000256" key="1">
    <source>
        <dbReference type="SAM" id="Phobius"/>
    </source>
</evidence>
<dbReference type="Proteomes" id="UP000601099">
    <property type="component" value="Unassembled WGS sequence"/>
</dbReference>